<keyword evidence="2" id="KW-1185">Reference proteome</keyword>
<organism evidence="1 2">
    <name type="scientific">Dallia pectoralis</name>
    <name type="common">Alaska blackfish</name>
    <dbReference type="NCBI Taxonomy" id="75939"/>
    <lineage>
        <taxon>Eukaryota</taxon>
        <taxon>Metazoa</taxon>
        <taxon>Chordata</taxon>
        <taxon>Craniata</taxon>
        <taxon>Vertebrata</taxon>
        <taxon>Euteleostomi</taxon>
        <taxon>Actinopterygii</taxon>
        <taxon>Neopterygii</taxon>
        <taxon>Teleostei</taxon>
        <taxon>Protacanthopterygii</taxon>
        <taxon>Esociformes</taxon>
        <taxon>Umbridae</taxon>
        <taxon>Dallia</taxon>
    </lineage>
</organism>
<protein>
    <submittedName>
        <fullName evidence="1">Uncharacterized protein</fullName>
    </submittedName>
</protein>
<reference evidence="1" key="1">
    <citation type="submission" date="2021-05" db="EMBL/GenBank/DDBJ databases">
        <authorList>
            <person name="Pan Q."/>
            <person name="Jouanno E."/>
            <person name="Zahm M."/>
            <person name="Klopp C."/>
            <person name="Cabau C."/>
            <person name="Louis A."/>
            <person name="Berthelot C."/>
            <person name="Parey E."/>
            <person name="Roest Crollius H."/>
            <person name="Montfort J."/>
            <person name="Robinson-Rechavi M."/>
            <person name="Bouchez O."/>
            <person name="Lampietro C."/>
            <person name="Lopez Roques C."/>
            <person name="Donnadieu C."/>
            <person name="Postlethwait J."/>
            <person name="Bobe J."/>
            <person name="Dillon D."/>
            <person name="Chandos A."/>
            <person name="von Hippel F."/>
            <person name="Guiguen Y."/>
        </authorList>
    </citation>
    <scope>NUCLEOTIDE SEQUENCE</scope>
    <source>
        <strain evidence="1">YG-Jan2019</strain>
    </source>
</reference>
<sequence length="113" mass="13285">MFAKEEERPKPADTIVAQNCVVGAVLWRTEEEEKELSVASVQNHVRRCHRIWHRARATLLRASDHYQHLDSNLIRDFNRQRQEQWVGRLEAAVGGRVLSRRLRRDQAGRSYVL</sequence>
<dbReference type="EMBL" id="CM055748">
    <property type="protein sequence ID" value="KAJ7995616.1"/>
    <property type="molecule type" value="Genomic_DNA"/>
</dbReference>
<accession>A0ACC2FW88</accession>
<evidence type="ECO:0000313" key="1">
    <source>
        <dbReference type="EMBL" id="KAJ7995616.1"/>
    </source>
</evidence>
<evidence type="ECO:0000313" key="2">
    <source>
        <dbReference type="Proteomes" id="UP001157502"/>
    </source>
</evidence>
<gene>
    <name evidence="1" type="ORF">DPEC_G00246430</name>
</gene>
<dbReference type="Proteomes" id="UP001157502">
    <property type="component" value="Chromosome 21"/>
</dbReference>
<name>A0ACC2FW88_DALPE</name>
<comment type="caution">
    <text evidence="1">The sequence shown here is derived from an EMBL/GenBank/DDBJ whole genome shotgun (WGS) entry which is preliminary data.</text>
</comment>
<proteinExistence type="predicted"/>